<dbReference type="PANTHER" id="PTHR38590:SF1">
    <property type="entry name" value="BLL0828 PROTEIN"/>
    <property type="match status" value="1"/>
</dbReference>
<organism evidence="2 3">
    <name type="scientific">Rahnella victoriana</name>
    <dbReference type="NCBI Taxonomy" id="1510570"/>
    <lineage>
        <taxon>Bacteria</taxon>
        <taxon>Pseudomonadati</taxon>
        <taxon>Pseudomonadota</taxon>
        <taxon>Gammaproteobacteria</taxon>
        <taxon>Enterobacterales</taxon>
        <taxon>Yersiniaceae</taxon>
        <taxon>Rahnella</taxon>
    </lineage>
</organism>
<dbReference type="CDD" id="cd01038">
    <property type="entry name" value="Endonuclease_DUF559"/>
    <property type="match status" value="1"/>
</dbReference>
<dbReference type="Gene3D" id="3.40.960.10">
    <property type="entry name" value="VSR Endonuclease"/>
    <property type="match status" value="1"/>
</dbReference>
<keyword evidence="3" id="KW-1185">Reference proteome</keyword>
<comment type="caution">
    <text evidence="2">The sequence shown here is derived from an EMBL/GenBank/DDBJ whole genome shotgun (WGS) entry which is preliminary data.</text>
</comment>
<proteinExistence type="predicted"/>
<evidence type="ECO:0000259" key="1">
    <source>
        <dbReference type="Pfam" id="PF04480"/>
    </source>
</evidence>
<dbReference type="Proteomes" id="UP000600307">
    <property type="component" value="Unassembled WGS sequence"/>
</dbReference>
<dbReference type="InterPro" id="IPR007569">
    <property type="entry name" value="DUF559"/>
</dbReference>
<reference evidence="2 3" key="1">
    <citation type="submission" date="2020-11" db="EMBL/GenBank/DDBJ databases">
        <title>Taxonomic investigation of Rahnella spp.</title>
        <authorList>
            <person name="Lee S.D."/>
        </authorList>
    </citation>
    <scope>NUCLEOTIDE SEQUENCE [LARGE SCALE GENOMIC DNA]</scope>
    <source>
        <strain evidence="2 3">SAP-10</strain>
    </source>
</reference>
<evidence type="ECO:0000313" key="2">
    <source>
        <dbReference type="EMBL" id="MBF7958384.1"/>
    </source>
</evidence>
<dbReference type="SUPFAM" id="SSF52980">
    <property type="entry name" value="Restriction endonuclease-like"/>
    <property type="match status" value="1"/>
</dbReference>
<feature type="domain" description="DUF559" evidence="1">
    <location>
        <begin position="6"/>
        <end position="111"/>
    </location>
</feature>
<protein>
    <submittedName>
        <fullName evidence="2">DUF559 domain-containing protein</fullName>
    </submittedName>
</protein>
<sequence>MFNVSKQKELRKDLRGNLTYPEFVLWQAIRGKALGVKFRRQHGIGRYIVDFSAPEISLVVELDGESHFSETGKVADEIRTEFLCDSGMKVIRFTNLQVMQELPEVLEHLRCEIARRKTILTF</sequence>
<dbReference type="Pfam" id="PF04480">
    <property type="entry name" value="DUF559"/>
    <property type="match status" value="1"/>
</dbReference>
<dbReference type="EMBL" id="JADOBH010000007">
    <property type="protein sequence ID" value="MBF7958384.1"/>
    <property type="molecule type" value="Genomic_DNA"/>
</dbReference>
<dbReference type="PANTHER" id="PTHR38590">
    <property type="entry name" value="BLL0828 PROTEIN"/>
    <property type="match status" value="1"/>
</dbReference>
<accession>A0ABS0DWV9</accession>
<dbReference type="InterPro" id="IPR011335">
    <property type="entry name" value="Restrct_endonuc-II-like"/>
</dbReference>
<dbReference type="RefSeq" id="WP_195818127.1">
    <property type="nucleotide sequence ID" value="NZ_JADOBH010000007.1"/>
</dbReference>
<evidence type="ECO:0000313" key="3">
    <source>
        <dbReference type="Proteomes" id="UP000600307"/>
    </source>
</evidence>
<dbReference type="InterPro" id="IPR047216">
    <property type="entry name" value="Endonuclease_DUF559_bact"/>
</dbReference>
<gene>
    <name evidence="2" type="ORF">IV431_22790</name>
</gene>
<name>A0ABS0DWV9_9GAMM</name>